<dbReference type="GO" id="GO:0070161">
    <property type="term" value="C:anchoring junction"/>
    <property type="evidence" value="ECO:0007669"/>
    <property type="project" value="UniProtKB-SubCell"/>
</dbReference>
<dbReference type="PROSITE" id="PS50057">
    <property type="entry name" value="FERM_3"/>
    <property type="match status" value="1"/>
</dbReference>
<feature type="region of interest" description="Disordered" evidence="6">
    <location>
        <begin position="1301"/>
        <end position="1329"/>
    </location>
</feature>
<evidence type="ECO:0000313" key="9">
    <source>
        <dbReference type="Proteomes" id="UP000694843"/>
    </source>
</evidence>
<dbReference type="Pfam" id="PF09380">
    <property type="entry name" value="FERM_C"/>
    <property type="match status" value="1"/>
</dbReference>
<organism evidence="9 10">
    <name type="scientific">Hyalella azteca</name>
    <name type="common">Amphipod</name>
    <dbReference type="NCBI Taxonomy" id="294128"/>
    <lineage>
        <taxon>Eukaryota</taxon>
        <taxon>Metazoa</taxon>
        <taxon>Ecdysozoa</taxon>
        <taxon>Arthropoda</taxon>
        <taxon>Crustacea</taxon>
        <taxon>Multicrustacea</taxon>
        <taxon>Malacostraca</taxon>
        <taxon>Eumalacostraca</taxon>
        <taxon>Peracarida</taxon>
        <taxon>Amphipoda</taxon>
        <taxon>Senticaudata</taxon>
        <taxon>Talitrida</taxon>
        <taxon>Talitroidea</taxon>
        <taxon>Hyalellidae</taxon>
        <taxon>Hyalella</taxon>
    </lineage>
</organism>
<dbReference type="InterPro" id="IPR019748">
    <property type="entry name" value="FERM_central"/>
</dbReference>
<dbReference type="InterPro" id="IPR029021">
    <property type="entry name" value="Prot-tyrosine_phosphatase-like"/>
</dbReference>
<dbReference type="InterPro" id="IPR035963">
    <property type="entry name" value="FERM_2"/>
</dbReference>
<dbReference type="SUPFAM" id="SSF50729">
    <property type="entry name" value="PH domain-like"/>
    <property type="match status" value="1"/>
</dbReference>
<feature type="compositionally biased region" description="Low complexity" evidence="6">
    <location>
        <begin position="1135"/>
        <end position="1151"/>
    </location>
</feature>
<sequence>MPFKLPFTKTRHYNVVSRSVLVVCVELLDSSTLECTLSADSTGQHCLHNVAQRIGLGQPEFFGLRYMSKRPYPKVRWVELDRPLKKQLDKFAQSPALTLSVLYYIHDVGLLHDDTTRSHFFMQVKQDVLDGKLRCNYEQAVLLASYSLQAELGDHQQDRHTPEYLKDFVVLPKLPSLSEPEVTVLLELAVWQYASLRGLAQSLAETYYILEAQRLEGYGQETFMARDERGSEVYLGASLVGVTVRPASGHSVTTLRWNDISNLVNLKRAFAIECPKSSRTFQFTFDEPDAAKYIWKMCVKQHTFFKRNQELLERSLEEAASGSEGGGLSGEMDKAGGEGKVSVRGLTIPDLQQSVMSATVPPQLLDPDQLSYHQSGRHAERQLEQHCRLQTLHYMASPRAMAAHQDHHLLQESRVNAQQQQQQLYASRANSSAGAASMQDYYDSRYSVVSTATDTTMNPVASGSQYIGNPSATRAVFSAASLNSSRDESASQLKRLDASNPSLYRPPDLLHAMDVPYHTRPPPGDLSSLHLQQQHHYLLYNSNPNLPSAEPEFNLSFRRALLPEYRQAPDYHSVCRAVSIRAAVVGGGDGGGVGTRMPFSLHSTYSTPDLQTAAALEQVGRRGLYREEVAELQYRPPPPYPAVRLHLPQEQRLAGYSKSTSSSSPDLVAAAAAASVPQPHFGMSEALGGSWSHLSSASQQPPAARRGLSRTYENLCDLDDVVLSLRNHMAGNNTSEFLHSFSSLGALNDSGSTDCLSPTPAVYRLQHTARNSRAVSAEEEAEPIYQNVLAYSPQPQQQIATTQSKCLVYNQDQLQKLLDHQDCLQQQQQQQQLHQQKQQQQLHHHQQQQQHHHQQQQQQQLQQQQQQQQYRALSGAVTGTTSALVHRSSSQCVQLLQPQQPVTKSNNWSSVDSKPNNSSLSVVSHRLNKPEPVVTNPLSSSVDSTKSSPMMGNSHYSLNAPVRSSESLNDITSSSAANASHADGHQERKASVHSNIVTINHNNFTAIPLSVSSVDIPGNVTACDTNMAVISLSSSRLSKLNVSVVSSASPDPSCAESRNSASVYPVPASSQSVTVTLASASSVPATDQGNTTDLNVVYARNVTHNHSSNDKKISEDLPSGHESPSGAVHPNPTDASSKPSSVAAAASATSAPQNKSQNSSILSRIYATRDPRARVLQNELLSAELPIKFSGIGVAKSNAVFFNERGTVSDITTADLPCPYPDNRVRLQPTSDNKTGYINASHVTATAGQKRQLFYLVQSLAAEDTVNVWRCVWQHDVRVVVLLARCPALLSKAESKRASKTSRILSSLSQRRRHAKEQTSKSGDEGGDAGRGDPLACASCCPYWPHFDNTSLECGAFRIYRRDSTQCEGYTMSRLEVHQQQSNGGKTAKRTVWHIQYMHGLTNTSSFIGEWCTA</sequence>
<dbReference type="Gene3D" id="3.90.190.10">
    <property type="entry name" value="Protein tyrosine phosphatase superfamily"/>
    <property type="match status" value="1"/>
</dbReference>
<dbReference type="EC" id="3.1.3.48" evidence="2"/>
<comment type="subcellular location">
    <subcellularLocation>
        <location evidence="1">Cell junction</location>
    </subcellularLocation>
</comment>
<protein>
    <recommendedName>
        <fullName evidence="2">protein-tyrosine-phosphatase</fullName>
        <ecNumber evidence="2">3.1.3.48</ecNumber>
    </recommendedName>
</protein>
<dbReference type="SMART" id="SM01196">
    <property type="entry name" value="FERM_C"/>
    <property type="match status" value="1"/>
</dbReference>
<dbReference type="Pfam" id="PF00373">
    <property type="entry name" value="FERM_M"/>
    <property type="match status" value="1"/>
</dbReference>
<dbReference type="FunFam" id="3.10.20.90:FF:000039">
    <property type="entry name" value="Tyrosine-protein phosphatase non-receptor type"/>
    <property type="match status" value="1"/>
</dbReference>
<dbReference type="InterPro" id="IPR041782">
    <property type="entry name" value="PTPN14/21_FERM_C"/>
</dbReference>
<evidence type="ECO:0000256" key="1">
    <source>
        <dbReference type="ARBA" id="ARBA00004282"/>
    </source>
</evidence>
<dbReference type="CDD" id="cd13188">
    <property type="entry name" value="FERM_C_PTPN14_PTPN21"/>
    <property type="match status" value="1"/>
</dbReference>
<evidence type="ECO:0000313" key="10">
    <source>
        <dbReference type="RefSeq" id="XP_047740352.1"/>
    </source>
</evidence>
<dbReference type="InterPro" id="IPR018980">
    <property type="entry name" value="FERM_PH-like_C"/>
</dbReference>
<dbReference type="GeneID" id="108672852"/>
<dbReference type="Pfam" id="PF00102">
    <property type="entry name" value="Y_phosphatase"/>
    <property type="match status" value="1"/>
</dbReference>
<reference evidence="10" key="1">
    <citation type="submission" date="2025-08" db="UniProtKB">
        <authorList>
            <consortium name="RefSeq"/>
        </authorList>
    </citation>
    <scope>IDENTIFICATION</scope>
    <source>
        <tissue evidence="10">Whole organism</tissue>
    </source>
</reference>
<feature type="compositionally biased region" description="Polar residues" evidence="6">
    <location>
        <begin position="936"/>
        <end position="978"/>
    </location>
</feature>
<dbReference type="OMA" id="MQPHSSY"/>
<dbReference type="OrthoDB" id="10012364at2759"/>
<evidence type="ECO:0000256" key="6">
    <source>
        <dbReference type="SAM" id="MobiDB-lite"/>
    </source>
</evidence>
<dbReference type="SUPFAM" id="SSF47031">
    <property type="entry name" value="Second domain of FERM"/>
    <property type="match status" value="1"/>
</dbReference>
<dbReference type="InterPro" id="IPR014352">
    <property type="entry name" value="FERM/acyl-CoA-bd_prot_sf"/>
</dbReference>
<dbReference type="GO" id="GO:0048731">
    <property type="term" value="P:system development"/>
    <property type="evidence" value="ECO:0007669"/>
    <property type="project" value="UniProtKB-ARBA"/>
</dbReference>
<feature type="compositionally biased region" description="Basic and acidic residues" evidence="6">
    <location>
        <begin position="1316"/>
        <end position="1329"/>
    </location>
</feature>
<feature type="compositionally biased region" description="Polar residues" evidence="6">
    <location>
        <begin position="903"/>
        <end position="922"/>
    </location>
</feature>
<dbReference type="InterPro" id="IPR018979">
    <property type="entry name" value="FERM_N"/>
</dbReference>
<feature type="region of interest" description="Disordered" evidence="6">
    <location>
        <begin position="895"/>
        <end position="986"/>
    </location>
</feature>
<keyword evidence="9" id="KW-1185">Reference proteome</keyword>
<feature type="compositionally biased region" description="Basic residues" evidence="6">
    <location>
        <begin position="842"/>
        <end position="854"/>
    </location>
</feature>
<dbReference type="InterPro" id="IPR019749">
    <property type="entry name" value="Band_41_domain"/>
</dbReference>
<dbReference type="InterPro" id="IPR029071">
    <property type="entry name" value="Ubiquitin-like_domsf"/>
</dbReference>
<evidence type="ECO:0000256" key="3">
    <source>
        <dbReference type="ARBA" id="ARBA00022801"/>
    </source>
</evidence>
<dbReference type="InterPro" id="IPR000299">
    <property type="entry name" value="FERM_domain"/>
</dbReference>
<dbReference type="Gene3D" id="3.10.20.90">
    <property type="entry name" value="Phosphatidylinositol 3-kinase Catalytic Subunit, Chain A, domain 1"/>
    <property type="match status" value="1"/>
</dbReference>
<feature type="compositionally biased region" description="Basic and acidic residues" evidence="6">
    <location>
        <begin position="1107"/>
        <end position="1119"/>
    </location>
</feature>
<evidence type="ECO:0000256" key="5">
    <source>
        <dbReference type="ARBA" id="ARBA00022949"/>
    </source>
</evidence>
<dbReference type="PANTHER" id="PTHR45706">
    <property type="entry name" value="TYROSINE-PROTEIN PHOSPHATASE"/>
    <property type="match status" value="1"/>
</dbReference>
<dbReference type="Proteomes" id="UP000694843">
    <property type="component" value="Unplaced"/>
</dbReference>
<evidence type="ECO:0000256" key="4">
    <source>
        <dbReference type="ARBA" id="ARBA00022912"/>
    </source>
</evidence>
<evidence type="ECO:0000259" key="8">
    <source>
        <dbReference type="PROSITE" id="PS50057"/>
    </source>
</evidence>
<dbReference type="PRINTS" id="PR00935">
    <property type="entry name" value="BAND41"/>
</dbReference>
<accession>A0A979FVH5</accession>
<dbReference type="SMART" id="SM00295">
    <property type="entry name" value="B41"/>
    <property type="match status" value="1"/>
</dbReference>
<dbReference type="Gene3D" id="1.20.80.10">
    <property type="match status" value="1"/>
</dbReference>
<feature type="domain" description="Tyrosine-protein phosphatase" evidence="7">
    <location>
        <begin position="1219"/>
        <end position="1411"/>
    </location>
</feature>
<feature type="region of interest" description="Disordered" evidence="6">
    <location>
        <begin position="1046"/>
        <end position="1067"/>
    </location>
</feature>
<dbReference type="PANTHER" id="PTHR45706:SF1">
    <property type="entry name" value="PEZ, ISOFORM A"/>
    <property type="match status" value="1"/>
</dbReference>
<keyword evidence="3" id="KW-0378">Hydrolase</keyword>
<dbReference type="SUPFAM" id="SSF52799">
    <property type="entry name" value="(Phosphotyrosine protein) phosphatases II"/>
    <property type="match status" value="1"/>
</dbReference>
<dbReference type="InterPro" id="IPR000242">
    <property type="entry name" value="PTP_cat"/>
</dbReference>
<dbReference type="RefSeq" id="XP_047740352.1">
    <property type="nucleotide sequence ID" value="XM_047884396.1"/>
</dbReference>
<dbReference type="CDD" id="cd17099">
    <property type="entry name" value="FERM_F1_PTPN14_like"/>
    <property type="match status" value="1"/>
</dbReference>
<feature type="region of interest" description="Disordered" evidence="6">
    <location>
        <begin position="1105"/>
        <end position="1160"/>
    </location>
</feature>
<dbReference type="SUPFAM" id="SSF54236">
    <property type="entry name" value="Ubiquitin-like"/>
    <property type="match status" value="1"/>
</dbReference>
<feature type="region of interest" description="Disordered" evidence="6">
    <location>
        <begin position="835"/>
        <end position="863"/>
    </location>
</feature>
<dbReference type="GO" id="GO:0004725">
    <property type="term" value="F:protein tyrosine phosphatase activity"/>
    <property type="evidence" value="ECO:0007669"/>
    <property type="project" value="UniProtKB-EC"/>
</dbReference>
<feature type="region of interest" description="Disordered" evidence="6">
    <location>
        <begin position="316"/>
        <end position="339"/>
    </location>
</feature>
<gene>
    <name evidence="10" type="primary">LOC108672852</name>
</gene>
<proteinExistence type="predicted"/>
<dbReference type="InterPro" id="IPR011993">
    <property type="entry name" value="PH-like_dom_sf"/>
</dbReference>
<keyword evidence="5" id="KW-0965">Cell junction</keyword>
<keyword evidence="4" id="KW-0904">Protein phosphatase</keyword>
<dbReference type="CDD" id="cd14473">
    <property type="entry name" value="FERM_B-lobe"/>
    <property type="match status" value="1"/>
</dbReference>
<dbReference type="PROSITE" id="PS50055">
    <property type="entry name" value="TYR_PHOSPHATASE_PTP"/>
    <property type="match status" value="1"/>
</dbReference>
<feature type="domain" description="FERM" evidence="8">
    <location>
        <begin position="21"/>
        <end position="309"/>
    </location>
</feature>
<name>A0A979FVH5_HYAAZ</name>
<evidence type="ECO:0000259" key="7">
    <source>
        <dbReference type="PROSITE" id="PS50055"/>
    </source>
</evidence>
<dbReference type="Pfam" id="PF09379">
    <property type="entry name" value="FERM_N"/>
    <property type="match status" value="1"/>
</dbReference>
<evidence type="ECO:0000256" key="2">
    <source>
        <dbReference type="ARBA" id="ARBA00013064"/>
    </source>
</evidence>
<dbReference type="Gene3D" id="2.30.29.30">
    <property type="entry name" value="Pleckstrin-homology domain (PH domain)/Phosphotyrosine-binding domain (PTB)"/>
    <property type="match status" value="1"/>
</dbReference>
<dbReference type="GO" id="GO:0009887">
    <property type="term" value="P:animal organ morphogenesis"/>
    <property type="evidence" value="ECO:0007669"/>
    <property type="project" value="UniProtKB-ARBA"/>
</dbReference>
<dbReference type="GO" id="GO:0071944">
    <property type="term" value="C:cell periphery"/>
    <property type="evidence" value="ECO:0007669"/>
    <property type="project" value="UniProtKB-ARBA"/>
</dbReference>